<accession>A0A6L6QG86</accession>
<reference evidence="1 2" key="1">
    <citation type="submission" date="2019-11" db="EMBL/GenBank/DDBJ databases">
        <title>Type strains purchased from KCTC, JCM and DSMZ.</title>
        <authorList>
            <person name="Lu H."/>
        </authorList>
    </citation>
    <scope>NUCLEOTIDE SEQUENCE [LARGE SCALE GENOMIC DNA]</scope>
    <source>
        <strain evidence="1 2">JCM 31587</strain>
    </source>
</reference>
<evidence type="ECO:0000313" key="1">
    <source>
        <dbReference type="EMBL" id="MTW11372.1"/>
    </source>
</evidence>
<dbReference type="AlphaFoldDB" id="A0A6L6QG86"/>
<keyword evidence="2" id="KW-1185">Reference proteome</keyword>
<proteinExistence type="predicted"/>
<dbReference type="Proteomes" id="UP000472320">
    <property type="component" value="Unassembled WGS sequence"/>
</dbReference>
<dbReference type="OrthoDB" id="8779101at2"/>
<protein>
    <submittedName>
        <fullName evidence="1">Uncharacterized protein</fullName>
    </submittedName>
</protein>
<dbReference type="EMBL" id="WNKX01000008">
    <property type="protein sequence ID" value="MTW11372.1"/>
    <property type="molecule type" value="Genomic_DNA"/>
</dbReference>
<evidence type="ECO:0000313" key="2">
    <source>
        <dbReference type="Proteomes" id="UP000472320"/>
    </source>
</evidence>
<dbReference type="RefSeq" id="WP_155454334.1">
    <property type="nucleotide sequence ID" value="NZ_WNKX01000008.1"/>
</dbReference>
<gene>
    <name evidence="1" type="ORF">GM658_12275</name>
</gene>
<comment type="caution">
    <text evidence="1">The sequence shown here is derived from an EMBL/GenBank/DDBJ whole genome shotgun (WGS) entry which is preliminary data.</text>
</comment>
<name>A0A6L6QG86_9BURK</name>
<sequence length="63" mass="6931">MAAMTIHLAGDVISAIAKWAPIEQMSAEEFILSAVSEKCEKANALEEVERFWRDLALPLPSSN</sequence>
<organism evidence="1 2">
    <name type="scientific">Massilia eburnea</name>
    <dbReference type="NCBI Taxonomy" id="1776165"/>
    <lineage>
        <taxon>Bacteria</taxon>
        <taxon>Pseudomonadati</taxon>
        <taxon>Pseudomonadota</taxon>
        <taxon>Betaproteobacteria</taxon>
        <taxon>Burkholderiales</taxon>
        <taxon>Oxalobacteraceae</taxon>
        <taxon>Telluria group</taxon>
        <taxon>Massilia</taxon>
    </lineage>
</organism>